<keyword evidence="2" id="KW-0663">Pyridoxal phosphate</keyword>
<dbReference type="RefSeq" id="WP_148989550.1">
    <property type="nucleotide sequence ID" value="NZ_VTEV01000007.1"/>
</dbReference>
<protein>
    <submittedName>
        <fullName evidence="4">Cysteine synthase family protein</fullName>
    </submittedName>
</protein>
<dbReference type="GO" id="GO:1901605">
    <property type="term" value="P:alpha-amino acid metabolic process"/>
    <property type="evidence" value="ECO:0007669"/>
    <property type="project" value="UniProtKB-ARBA"/>
</dbReference>
<evidence type="ECO:0000256" key="1">
    <source>
        <dbReference type="ARBA" id="ARBA00001933"/>
    </source>
</evidence>
<dbReference type="Proteomes" id="UP000322524">
    <property type="component" value="Unassembled WGS sequence"/>
</dbReference>
<dbReference type="OrthoDB" id="9808024at2"/>
<dbReference type="InterPro" id="IPR036052">
    <property type="entry name" value="TrpB-like_PALP_sf"/>
</dbReference>
<dbReference type="InterPro" id="IPR001926">
    <property type="entry name" value="TrpB-like_PALP"/>
</dbReference>
<dbReference type="SUPFAM" id="SSF53686">
    <property type="entry name" value="Tryptophan synthase beta subunit-like PLP-dependent enzymes"/>
    <property type="match status" value="1"/>
</dbReference>
<evidence type="ECO:0000313" key="4">
    <source>
        <dbReference type="EMBL" id="TYS65781.1"/>
    </source>
</evidence>
<evidence type="ECO:0000313" key="5">
    <source>
        <dbReference type="Proteomes" id="UP000322524"/>
    </source>
</evidence>
<sequence length="345" mass="38239">MLYKNIVDVIGDTPLVKMKLNNQCKGSVYAKLELLNPFGMKDRVAKHIILSAKLSGQLKKNMPIIESSSGTMACGVALVGRHFGHDVHIVTDPRIDSITYAKLKSLGCQVHIVDRMGKKGWQSARLDLLYELLVKYPNAFWPHQYENPDNPLAYEELAKELITDLGNIDYLVGSVGSGGSLSGTARALKQYNPNLKVVAVDAVGSVIFGQPDRPDRLQGGLGNSLVAPNVDFSVIDYIHWLNDEEAFSATLELSQNEHIFAGNSSGSVYIVSKWLANQVKSGCNIVSIFPDRGDRYTESIYSSNFIEQRDHRLTKITREPKMVNLDSVVTTWSYSRLSGVNPHEK</sequence>
<dbReference type="PANTHER" id="PTHR10314">
    <property type="entry name" value="CYSTATHIONINE BETA-SYNTHASE"/>
    <property type="match status" value="1"/>
</dbReference>
<accession>A0A5D4SSX5</accession>
<dbReference type="CDD" id="cd01561">
    <property type="entry name" value="CBS_like"/>
    <property type="match status" value="1"/>
</dbReference>
<gene>
    <name evidence="4" type="ORF">FZC76_18050</name>
</gene>
<organism evidence="4 5">
    <name type="scientific">Sutcliffiella horikoshii</name>
    <dbReference type="NCBI Taxonomy" id="79883"/>
    <lineage>
        <taxon>Bacteria</taxon>
        <taxon>Bacillati</taxon>
        <taxon>Bacillota</taxon>
        <taxon>Bacilli</taxon>
        <taxon>Bacillales</taxon>
        <taxon>Bacillaceae</taxon>
        <taxon>Sutcliffiella</taxon>
    </lineage>
</organism>
<comment type="caution">
    <text evidence="4">The sequence shown here is derived from an EMBL/GenBank/DDBJ whole genome shotgun (WGS) entry which is preliminary data.</text>
</comment>
<dbReference type="EMBL" id="VTEV01000007">
    <property type="protein sequence ID" value="TYS65781.1"/>
    <property type="molecule type" value="Genomic_DNA"/>
</dbReference>
<dbReference type="Gene3D" id="3.40.50.1100">
    <property type="match status" value="2"/>
</dbReference>
<comment type="cofactor">
    <cofactor evidence="1">
        <name>pyridoxal 5'-phosphate</name>
        <dbReference type="ChEBI" id="CHEBI:597326"/>
    </cofactor>
</comment>
<dbReference type="Pfam" id="PF00291">
    <property type="entry name" value="PALP"/>
    <property type="match status" value="1"/>
</dbReference>
<dbReference type="InterPro" id="IPR050214">
    <property type="entry name" value="Cys_Synth/Cystath_Beta-Synth"/>
</dbReference>
<reference evidence="4 5" key="1">
    <citation type="submission" date="2019-08" db="EMBL/GenBank/DDBJ databases">
        <title>Bacillus genomes from the desert of Cuatro Cienegas, Coahuila.</title>
        <authorList>
            <person name="Olmedo-Alvarez G."/>
        </authorList>
    </citation>
    <scope>NUCLEOTIDE SEQUENCE [LARGE SCALE GENOMIC DNA]</scope>
    <source>
        <strain evidence="4 5">CH28_1T</strain>
    </source>
</reference>
<evidence type="ECO:0000256" key="2">
    <source>
        <dbReference type="ARBA" id="ARBA00022898"/>
    </source>
</evidence>
<evidence type="ECO:0000259" key="3">
    <source>
        <dbReference type="Pfam" id="PF00291"/>
    </source>
</evidence>
<feature type="domain" description="Tryptophan synthase beta chain-like PALP" evidence="3">
    <location>
        <begin position="8"/>
        <end position="291"/>
    </location>
</feature>
<proteinExistence type="predicted"/>
<dbReference type="AlphaFoldDB" id="A0A5D4SSX5"/>
<name>A0A5D4SSX5_9BACI</name>